<dbReference type="Proteomes" id="UP001367508">
    <property type="component" value="Unassembled WGS sequence"/>
</dbReference>
<evidence type="ECO:0000313" key="3">
    <source>
        <dbReference type="Proteomes" id="UP001367508"/>
    </source>
</evidence>
<name>A0AAN9L481_CANGL</name>
<evidence type="ECO:0000256" key="1">
    <source>
        <dbReference type="SAM" id="SignalP"/>
    </source>
</evidence>
<dbReference type="AlphaFoldDB" id="A0AAN9L481"/>
<keyword evidence="3" id="KW-1185">Reference proteome</keyword>
<proteinExistence type="predicted"/>
<gene>
    <name evidence="2" type="ORF">VNO77_23325</name>
</gene>
<sequence>MGGGPIGNICYWEMVIWLLARRAWPMAVPAVASSRIQTDGRRLEHPLTFLPPTAMILRVIGAPPTQFPWVLLGRQPSFLRVPPRMGIVISTSSSVGDIPVLGLLGFAGTILVFVPNFERPQSFGTALMAGVGAPVASRHGDFLPMADRKGRFVFGVWDRGLQQWARPMVDLEHASLWCVAYLDGELGLQIGDVLGPLKLAMAQSRSGATILLVAVPRAETDFGWPLLIL</sequence>
<feature type="signal peptide" evidence="1">
    <location>
        <begin position="1"/>
        <end position="25"/>
    </location>
</feature>
<keyword evidence="1" id="KW-0732">Signal</keyword>
<evidence type="ECO:0000313" key="2">
    <source>
        <dbReference type="EMBL" id="KAK7329175.1"/>
    </source>
</evidence>
<protein>
    <submittedName>
        <fullName evidence="2">Uncharacterized protein</fullName>
    </submittedName>
</protein>
<feature type="chain" id="PRO_5042914373" evidence="1">
    <location>
        <begin position="26"/>
        <end position="229"/>
    </location>
</feature>
<comment type="caution">
    <text evidence="2">The sequence shown here is derived from an EMBL/GenBank/DDBJ whole genome shotgun (WGS) entry which is preliminary data.</text>
</comment>
<dbReference type="EMBL" id="JAYMYQ010000005">
    <property type="protein sequence ID" value="KAK7329175.1"/>
    <property type="molecule type" value="Genomic_DNA"/>
</dbReference>
<reference evidence="2 3" key="1">
    <citation type="submission" date="2024-01" db="EMBL/GenBank/DDBJ databases">
        <title>The genomes of 5 underutilized Papilionoideae crops provide insights into root nodulation and disease resistanc.</title>
        <authorList>
            <person name="Jiang F."/>
        </authorList>
    </citation>
    <scope>NUCLEOTIDE SEQUENCE [LARGE SCALE GENOMIC DNA]</scope>
    <source>
        <strain evidence="2">LVBAO_FW01</strain>
        <tissue evidence="2">Leaves</tissue>
    </source>
</reference>
<organism evidence="2 3">
    <name type="scientific">Canavalia gladiata</name>
    <name type="common">Sword bean</name>
    <name type="synonym">Dolichos gladiatus</name>
    <dbReference type="NCBI Taxonomy" id="3824"/>
    <lineage>
        <taxon>Eukaryota</taxon>
        <taxon>Viridiplantae</taxon>
        <taxon>Streptophyta</taxon>
        <taxon>Embryophyta</taxon>
        <taxon>Tracheophyta</taxon>
        <taxon>Spermatophyta</taxon>
        <taxon>Magnoliopsida</taxon>
        <taxon>eudicotyledons</taxon>
        <taxon>Gunneridae</taxon>
        <taxon>Pentapetalae</taxon>
        <taxon>rosids</taxon>
        <taxon>fabids</taxon>
        <taxon>Fabales</taxon>
        <taxon>Fabaceae</taxon>
        <taxon>Papilionoideae</taxon>
        <taxon>50 kb inversion clade</taxon>
        <taxon>NPAAA clade</taxon>
        <taxon>indigoferoid/millettioid clade</taxon>
        <taxon>Phaseoleae</taxon>
        <taxon>Canavalia</taxon>
    </lineage>
</organism>
<accession>A0AAN9L481</accession>